<evidence type="ECO:0000313" key="2">
    <source>
        <dbReference type="Proteomes" id="UP000821845"/>
    </source>
</evidence>
<gene>
    <name evidence="1" type="ORF">HPB50_011108</name>
</gene>
<comment type="caution">
    <text evidence="1">The sequence shown here is derived from an EMBL/GenBank/DDBJ whole genome shotgun (WGS) entry which is preliminary data.</text>
</comment>
<name>A0ACB7TGS2_HYAAI</name>
<accession>A0ACB7TGS2</accession>
<organism evidence="1 2">
    <name type="scientific">Hyalomma asiaticum</name>
    <name type="common">Tick</name>
    <dbReference type="NCBI Taxonomy" id="266040"/>
    <lineage>
        <taxon>Eukaryota</taxon>
        <taxon>Metazoa</taxon>
        <taxon>Ecdysozoa</taxon>
        <taxon>Arthropoda</taxon>
        <taxon>Chelicerata</taxon>
        <taxon>Arachnida</taxon>
        <taxon>Acari</taxon>
        <taxon>Parasitiformes</taxon>
        <taxon>Ixodida</taxon>
        <taxon>Ixodoidea</taxon>
        <taxon>Ixodidae</taxon>
        <taxon>Hyalomminae</taxon>
        <taxon>Hyalomma</taxon>
    </lineage>
</organism>
<keyword evidence="2" id="KW-1185">Reference proteome</keyword>
<dbReference type="EMBL" id="CM023481">
    <property type="protein sequence ID" value="KAH6946005.1"/>
    <property type="molecule type" value="Genomic_DNA"/>
</dbReference>
<proteinExistence type="predicted"/>
<evidence type="ECO:0000313" key="1">
    <source>
        <dbReference type="EMBL" id="KAH6946005.1"/>
    </source>
</evidence>
<protein>
    <submittedName>
        <fullName evidence="1">Uncharacterized protein</fullName>
    </submittedName>
</protein>
<reference evidence="1" key="1">
    <citation type="submission" date="2020-05" db="EMBL/GenBank/DDBJ databases">
        <title>Large-scale comparative analyses of tick genomes elucidate their genetic diversity and vector capacities.</title>
        <authorList>
            <person name="Jia N."/>
            <person name="Wang J."/>
            <person name="Shi W."/>
            <person name="Du L."/>
            <person name="Sun Y."/>
            <person name="Zhan W."/>
            <person name="Jiang J."/>
            <person name="Wang Q."/>
            <person name="Zhang B."/>
            <person name="Ji P."/>
            <person name="Sakyi L.B."/>
            <person name="Cui X."/>
            <person name="Yuan T."/>
            <person name="Jiang B."/>
            <person name="Yang W."/>
            <person name="Lam T.T.-Y."/>
            <person name="Chang Q."/>
            <person name="Ding S."/>
            <person name="Wang X."/>
            <person name="Zhu J."/>
            <person name="Ruan X."/>
            <person name="Zhao L."/>
            <person name="Wei J."/>
            <person name="Que T."/>
            <person name="Du C."/>
            <person name="Cheng J."/>
            <person name="Dai P."/>
            <person name="Han X."/>
            <person name="Huang E."/>
            <person name="Gao Y."/>
            <person name="Liu J."/>
            <person name="Shao H."/>
            <person name="Ye R."/>
            <person name="Li L."/>
            <person name="Wei W."/>
            <person name="Wang X."/>
            <person name="Wang C."/>
            <person name="Yang T."/>
            <person name="Huo Q."/>
            <person name="Li W."/>
            <person name="Guo W."/>
            <person name="Chen H."/>
            <person name="Zhou L."/>
            <person name="Ni X."/>
            <person name="Tian J."/>
            <person name="Zhou Y."/>
            <person name="Sheng Y."/>
            <person name="Liu T."/>
            <person name="Pan Y."/>
            <person name="Xia L."/>
            <person name="Li J."/>
            <person name="Zhao F."/>
            <person name="Cao W."/>
        </authorList>
    </citation>
    <scope>NUCLEOTIDE SEQUENCE</scope>
    <source>
        <strain evidence="1">Hyas-2018</strain>
    </source>
</reference>
<sequence>MDTSDILQGLKGMMAKVLDSVPPSVIRKMLGANLRPQCRLALLRTAVAVKNLEPWTLRLKPPTVDILVSNCVTSEPEPWTSLQIGLVAFLAFLGIVIAAATIVDLTINSKPKYAEKGGVLLKLVVAFSAVASTRELFHVAERTNADYYSLRFLYGIRTISLGHIVLAHCHQVASDNWTCLPIFFVITCIFVLPRFVNGPDAKTFFQKFNEEIADNWWHLIIPIRNFFGMTERLFVVSLLVLQLFKSQKKLAMAAFIGLSLLGCAISMWTATDPDITPFMIYPAFTRATLLESMNRYYMRPFYHAVCYFSGCMTLLMLDDFKNSKISKVMNAAGWFVAASCAVCVVFMKIPWYIKQNPTSEGVKLFMAFIDRVLWSIFLSWFTLACATGRGGFVNRVLSSDVYVPLGKLSFGVYLIHYPFLMVLLHTTRERLLWSHFTLVTLFFGVHVWSNVLAYMAFIACEAPTAAVDKLVFQILLRRGRSAKQESQPDAGDVANGHKLGANQVPPLWSKL</sequence>
<dbReference type="Proteomes" id="UP000821845">
    <property type="component" value="Chromosome 1"/>
</dbReference>